<dbReference type="Proteomes" id="UP000193978">
    <property type="component" value="Chromosome"/>
</dbReference>
<dbReference type="EMBL" id="CP019948">
    <property type="protein sequence ID" value="ARN79735.1"/>
    <property type="molecule type" value="Genomic_DNA"/>
</dbReference>
<dbReference type="OrthoDB" id="8442694at2"/>
<accession>A0A1W6MQ85</accession>
<reference evidence="1 2" key="1">
    <citation type="submission" date="2017-02" db="EMBL/GenBank/DDBJ databases">
        <authorList>
            <person name="Peterson S.W."/>
        </authorList>
    </citation>
    <scope>NUCLEOTIDE SEQUENCE [LARGE SCALE GENOMIC DNA]</scope>
    <source>
        <strain evidence="1 2">S285</strain>
    </source>
</reference>
<dbReference type="STRING" id="655015.B1812_00135"/>
<protein>
    <submittedName>
        <fullName evidence="1">Uncharacterized protein</fullName>
    </submittedName>
</protein>
<gene>
    <name evidence="1" type="ORF">B1812_00135</name>
</gene>
<keyword evidence="2" id="KW-1185">Reference proteome</keyword>
<dbReference type="AlphaFoldDB" id="A0A1W6MQ85"/>
<name>A0A1W6MQ85_9HYPH</name>
<evidence type="ECO:0000313" key="2">
    <source>
        <dbReference type="Proteomes" id="UP000193978"/>
    </source>
</evidence>
<organism evidence="1 2">
    <name type="scientific">Methylocystis bryophila</name>
    <dbReference type="NCBI Taxonomy" id="655015"/>
    <lineage>
        <taxon>Bacteria</taxon>
        <taxon>Pseudomonadati</taxon>
        <taxon>Pseudomonadota</taxon>
        <taxon>Alphaproteobacteria</taxon>
        <taxon>Hyphomicrobiales</taxon>
        <taxon>Methylocystaceae</taxon>
        <taxon>Methylocystis</taxon>
    </lineage>
</organism>
<dbReference type="RefSeq" id="WP_085769780.1">
    <property type="nucleotide sequence ID" value="NZ_AP027149.1"/>
</dbReference>
<evidence type="ECO:0000313" key="1">
    <source>
        <dbReference type="EMBL" id="ARN79735.1"/>
    </source>
</evidence>
<dbReference type="KEGG" id="mbry:B1812_00135"/>
<sequence length="204" mass="23397">MSDDLTSKPGVDIERSKQERIDLLVRLREVTRQRDELLSQYESMAFQVDESTKDVDGALLEARANAKRAEACEVLERQESAQIAELTRQLDEERRKSGEVASDFARYRSSMEQKLAEHAQREDPWILLAFAISQILSQSVAWVRAKIPADSPFLPWFDRLVEFAKTAGQLAFEGGKAFFEWAKPHVIELWKRLKSEIAQRTSKG</sequence>
<proteinExistence type="predicted"/>